<dbReference type="Gene3D" id="1.10.10.1940">
    <property type="match status" value="2"/>
</dbReference>
<evidence type="ECO:0000313" key="5">
    <source>
        <dbReference type="EMBL" id="CAD5215559.1"/>
    </source>
</evidence>
<feature type="compositionally biased region" description="Basic and acidic residues" evidence="2">
    <location>
        <begin position="69"/>
        <end position="82"/>
    </location>
</feature>
<dbReference type="EMBL" id="CAJFDI010000002">
    <property type="protein sequence ID" value="CAD5215559.1"/>
    <property type="molecule type" value="Genomic_DNA"/>
</dbReference>
<feature type="domain" description="ShKT" evidence="4">
    <location>
        <begin position="126"/>
        <end position="163"/>
    </location>
</feature>
<organism evidence="5 6">
    <name type="scientific">Bursaphelenchus xylophilus</name>
    <name type="common">Pinewood nematode worm</name>
    <name type="synonym">Aphelenchoides xylophilus</name>
    <dbReference type="NCBI Taxonomy" id="6326"/>
    <lineage>
        <taxon>Eukaryota</taxon>
        <taxon>Metazoa</taxon>
        <taxon>Ecdysozoa</taxon>
        <taxon>Nematoda</taxon>
        <taxon>Chromadorea</taxon>
        <taxon>Rhabditida</taxon>
        <taxon>Tylenchina</taxon>
        <taxon>Tylenchomorpha</taxon>
        <taxon>Aphelenchoidea</taxon>
        <taxon>Aphelenchoididae</taxon>
        <taxon>Bursaphelenchus</taxon>
    </lineage>
</organism>
<evidence type="ECO:0000313" key="6">
    <source>
        <dbReference type="Proteomes" id="UP000659654"/>
    </source>
</evidence>
<evidence type="ECO:0000259" key="4">
    <source>
        <dbReference type="PROSITE" id="PS51670"/>
    </source>
</evidence>
<feature type="chain" id="PRO_5035384857" evidence="3">
    <location>
        <begin position="19"/>
        <end position="163"/>
    </location>
</feature>
<dbReference type="PANTHER" id="PTHR21724">
    <property type="entry name" value="SHKT DOMAIN-CONTAINING PROTEIN"/>
    <property type="match status" value="1"/>
</dbReference>
<comment type="caution">
    <text evidence="5">The sequence shown here is derived from an EMBL/GenBank/DDBJ whole genome shotgun (WGS) entry which is preliminary data.</text>
</comment>
<dbReference type="OrthoDB" id="5833746at2759"/>
<dbReference type="SMR" id="A0A7I8WR20"/>
<dbReference type="Proteomes" id="UP000659654">
    <property type="component" value="Unassembled WGS sequence"/>
</dbReference>
<dbReference type="SMART" id="SM00254">
    <property type="entry name" value="ShKT"/>
    <property type="match status" value="2"/>
</dbReference>
<feature type="domain" description="ShKT" evidence="4">
    <location>
        <begin position="78"/>
        <end position="113"/>
    </location>
</feature>
<name>A0A7I8WR20_BURXY</name>
<evidence type="ECO:0000256" key="1">
    <source>
        <dbReference type="PROSITE-ProRule" id="PRU01005"/>
    </source>
</evidence>
<sequence>MIVILFLILLLNFNYTYSATCPDGEDAFFQCNQNSKLCEDDPELSCVAIEGTYYCCAPNKKASTAKSNPDGKTKDEECKDNNETECDSVKEYCKDEDSIDMMKAECAKTCGFCGGGSNGSTKPPGCEDKMKECSIWKKYGFCETDKVKADKKKEICPQTCGLC</sequence>
<accession>A0A7I8WR20</accession>
<proteinExistence type="predicted"/>
<evidence type="ECO:0000256" key="2">
    <source>
        <dbReference type="SAM" id="MobiDB-lite"/>
    </source>
</evidence>
<keyword evidence="3" id="KW-0732">Signal</keyword>
<dbReference type="PANTHER" id="PTHR21724:SF109">
    <property type="entry name" value="SHKT DOMAIN-CONTAINING PROTEIN"/>
    <property type="match status" value="1"/>
</dbReference>
<reference evidence="5" key="1">
    <citation type="submission" date="2020-09" db="EMBL/GenBank/DDBJ databases">
        <authorList>
            <person name="Kikuchi T."/>
        </authorList>
    </citation>
    <scope>NUCLEOTIDE SEQUENCE</scope>
    <source>
        <strain evidence="5">Ka4C1</strain>
    </source>
</reference>
<dbReference type="InterPro" id="IPR003582">
    <property type="entry name" value="ShKT_dom"/>
</dbReference>
<dbReference type="Pfam" id="PF01549">
    <property type="entry name" value="ShK"/>
    <property type="match status" value="2"/>
</dbReference>
<comment type="caution">
    <text evidence="1">Lacks conserved residue(s) required for the propagation of feature annotation.</text>
</comment>
<dbReference type="EMBL" id="CAJFCV020000002">
    <property type="protein sequence ID" value="CAG9097489.1"/>
    <property type="molecule type" value="Genomic_DNA"/>
</dbReference>
<keyword evidence="6" id="KW-1185">Reference proteome</keyword>
<gene>
    <name evidence="5" type="ORF">BXYJ_LOCUS4090</name>
</gene>
<feature type="signal peptide" evidence="3">
    <location>
        <begin position="1"/>
        <end position="18"/>
    </location>
</feature>
<dbReference type="AlphaFoldDB" id="A0A7I8WR20"/>
<evidence type="ECO:0000256" key="3">
    <source>
        <dbReference type="SAM" id="SignalP"/>
    </source>
</evidence>
<feature type="region of interest" description="Disordered" evidence="2">
    <location>
        <begin position="62"/>
        <end position="82"/>
    </location>
</feature>
<protein>
    <submittedName>
        <fullName evidence="5">(pine wood nematode) hypothetical protein</fullName>
    </submittedName>
</protein>
<dbReference type="Proteomes" id="UP000582659">
    <property type="component" value="Unassembled WGS sequence"/>
</dbReference>
<dbReference type="PROSITE" id="PS51670">
    <property type="entry name" value="SHKT"/>
    <property type="match status" value="2"/>
</dbReference>